<feature type="compositionally biased region" description="Acidic residues" evidence="1">
    <location>
        <begin position="95"/>
        <end position="117"/>
    </location>
</feature>
<comment type="caution">
    <text evidence="2">The sequence shown here is derived from an EMBL/GenBank/DDBJ whole genome shotgun (WGS) entry which is preliminary data.</text>
</comment>
<name>A0A9X3WE72_9BACI</name>
<accession>A0A9X3WE72</accession>
<feature type="region of interest" description="Disordered" evidence="1">
    <location>
        <begin position="89"/>
        <end position="156"/>
    </location>
</feature>
<keyword evidence="3" id="KW-1185">Reference proteome</keyword>
<reference evidence="2" key="1">
    <citation type="submission" date="2022-06" db="EMBL/GenBank/DDBJ databases">
        <title>Aquibacillus sp. a new bacterium isolated from soil saline samples.</title>
        <authorList>
            <person name="Galisteo C."/>
            <person name="De La Haba R."/>
            <person name="Sanchez-Porro C."/>
            <person name="Ventosa A."/>
        </authorList>
    </citation>
    <scope>NUCLEOTIDE SEQUENCE</scope>
    <source>
        <strain evidence="2">3ASR75-54</strain>
    </source>
</reference>
<evidence type="ECO:0000256" key="1">
    <source>
        <dbReference type="SAM" id="MobiDB-lite"/>
    </source>
</evidence>
<dbReference type="RefSeq" id="WP_272446454.1">
    <property type="nucleotide sequence ID" value="NZ_JAMQKC010000008.1"/>
</dbReference>
<protein>
    <submittedName>
        <fullName evidence="2">Uncharacterized protein</fullName>
    </submittedName>
</protein>
<organism evidence="2 3">
    <name type="scientific">Aquibacillus salsiterrae</name>
    <dbReference type="NCBI Taxonomy" id="2950439"/>
    <lineage>
        <taxon>Bacteria</taxon>
        <taxon>Bacillati</taxon>
        <taxon>Bacillota</taxon>
        <taxon>Bacilli</taxon>
        <taxon>Bacillales</taxon>
        <taxon>Bacillaceae</taxon>
        <taxon>Aquibacillus</taxon>
    </lineage>
</organism>
<sequence>MTDSRSFSPKFYIETLRIGSVEGASAINFGNNTPTNFENHSKHTQGFGTVSGDQSKISGSKSVLIEEALKDLFEEEDSELAEWLKEMILEKQGDVEIESESDEEEDEDEEDKEDELTDATVEKSIDWEESIPFGESDADEEFKIHVDKEDEDEEEE</sequence>
<dbReference type="EMBL" id="JAMQKC010000008">
    <property type="protein sequence ID" value="MDC3417388.1"/>
    <property type="molecule type" value="Genomic_DNA"/>
</dbReference>
<evidence type="ECO:0000313" key="3">
    <source>
        <dbReference type="Proteomes" id="UP001145069"/>
    </source>
</evidence>
<evidence type="ECO:0000313" key="2">
    <source>
        <dbReference type="EMBL" id="MDC3417388.1"/>
    </source>
</evidence>
<dbReference type="AlphaFoldDB" id="A0A9X3WE72"/>
<dbReference type="Proteomes" id="UP001145069">
    <property type="component" value="Unassembled WGS sequence"/>
</dbReference>
<proteinExistence type="predicted"/>
<gene>
    <name evidence="2" type="ORF">NC799_10825</name>
</gene>